<dbReference type="AlphaFoldDB" id="A0A1H4V810"/>
<proteinExistence type="predicted"/>
<dbReference type="Proteomes" id="UP000182241">
    <property type="component" value="Unassembled WGS sequence"/>
</dbReference>
<name>A0A1H4V810_TSUTY</name>
<dbReference type="RefSeq" id="WP_068742840.1">
    <property type="nucleotide sequence ID" value="NZ_FNSA01000003.1"/>
</dbReference>
<sequence>METHNVSDTWIPINDYPGDQRYDHLPSTADALHWGEIGSDDTGAWTWTIVASDGIEQWEAESGVTATEGAAKAAVEAWRPAQ</sequence>
<dbReference type="OrthoDB" id="9966205at2"/>
<dbReference type="EMBL" id="FNSA01000003">
    <property type="protein sequence ID" value="SEC76661.1"/>
    <property type="molecule type" value="Genomic_DNA"/>
</dbReference>
<reference evidence="2" key="1">
    <citation type="submission" date="2016-10" db="EMBL/GenBank/DDBJ databases">
        <authorList>
            <person name="Varghese N."/>
            <person name="Submissions S."/>
        </authorList>
    </citation>
    <scope>NUCLEOTIDE SEQUENCE [LARGE SCALE GENOMIC DNA]</scope>
    <source>
        <strain evidence="2">DSM 44234</strain>
    </source>
</reference>
<organism evidence="1 2">
    <name type="scientific">Tsukamurella tyrosinosolvens</name>
    <dbReference type="NCBI Taxonomy" id="57704"/>
    <lineage>
        <taxon>Bacteria</taxon>
        <taxon>Bacillati</taxon>
        <taxon>Actinomycetota</taxon>
        <taxon>Actinomycetes</taxon>
        <taxon>Mycobacteriales</taxon>
        <taxon>Tsukamurellaceae</taxon>
        <taxon>Tsukamurella</taxon>
    </lineage>
</organism>
<keyword evidence="2" id="KW-1185">Reference proteome</keyword>
<dbReference type="STRING" id="57704.SAMN04489793_3159"/>
<protein>
    <submittedName>
        <fullName evidence="1">Uncharacterized protein</fullName>
    </submittedName>
</protein>
<accession>A0A1H4V810</accession>
<gene>
    <name evidence="1" type="ORF">SAMN04489793_3159</name>
</gene>
<evidence type="ECO:0000313" key="1">
    <source>
        <dbReference type="EMBL" id="SEC76661.1"/>
    </source>
</evidence>
<evidence type="ECO:0000313" key="2">
    <source>
        <dbReference type="Proteomes" id="UP000182241"/>
    </source>
</evidence>